<evidence type="ECO:0000313" key="10">
    <source>
        <dbReference type="Proteomes" id="UP000813462"/>
    </source>
</evidence>
<dbReference type="PANTHER" id="PTHR37984:SF5">
    <property type="entry name" value="PROTEIN NYNRIN-LIKE"/>
    <property type="match status" value="1"/>
</dbReference>
<dbReference type="GO" id="GO:0003964">
    <property type="term" value="F:RNA-directed DNA polymerase activity"/>
    <property type="evidence" value="ECO:0007669"/>
    <property type="project" value="UniProtKB-KW"/>
</dbReference>
<accession>A0A978UUP8</accession>
<sequence length="326" mass="37366">MVLQCLTENSFFTKGIKCQFFQSTIEYLRHLVSGKGVRADPPKVEAMISWPQPKNLKHKKLGMRLMGASTYLKELRAVVEAVAKWRQYLLVRHFIIRTDHKSLRELLTQVIQTPEQQKFLRKLMGYQFSIEYKAAAEAELSLYCQSTVAITLNSKLSHRYFGPFPIIAHARPLAYTLALPAERKIHPTFHVSLLKAFKWGIPHPCYPLLELSHANKPLLTPVVVLVGWIAQVQNKLQKQVMVQWSHSSLEDATWEDLYAFSQLYNVPDLEDKSLEMAKEEKAAVGMNNSPKHAASCFMERIGQYACLRISEPNNTLSNRHICMLTN</sequence>
<dbReference type="Pfam" id="PF17917">
    <property type="entry name" value="RT_RNaseH"/>
    <property type="match status" value="1"/>
</dbReference>
<dbReference type="Pfam" id="PF24626">
    <property type="entry name" value="SH3_Tf2-1"/>
    <property type="match status" value="1"/>
</dbReference>
<gene>
    <name evidence="9" type="ORF">FEM48_Zijuj09G0188300</name>
</gene>
<dbReference type="PANTHER" id="PTHR37984">
    <property type="entry name" value="PROTEIN CBG26694"/>
    <property type="match status" value="1"/>
</dbReference>
<dbReference type="InterPro" id="IPR041373">
    <property type="entry name" value="RT_RNaseH"/>
</dbReference>
<reference evidence="9" key="1">
    <citation type="journal article" date="2021" name="Front. Plant Sci.">
        <title>Chromosome-Scale Genome Assembly for Chinese Sour Jujube and Insights Into Its Genome Evolution and Domestication Signature.</title>
        <authorList>
            <person name="Shen L.-Y."/>
            <person name="Luo H."/>
            <person name="Wang X.-L."/>
            <person name="Wang X.-M."/>
            <person name="Qiu X.-J."/>
            <person name="Liu H."/>
            <person name="Zhou S.-S."/>
            <person name="Jia K.-H."/>
            <person name="Nie S."/>
            <person name="Bao Y.-T."/>
            <person name="Zhang R.-G."/>
            <person name="Yun Q.-Z."/>
            <person name="Chai Y.-H."/>
            <person name="Lu J.-Y."/>
            <person name="Li Y."/>
            <person name="Zhao S.-W."/>
            <person name="Mao J.-F."/>
            <person name="Jia S.-G."/>
            <person name="Mao Y.-M."/>
        </authorList>
    </citation>
    <scope>NUCLEOTIDE SEQUENCE</scope>
    <source>
        <strain evidence="9">AT0</strain>
        <tissue evidence="9">Leaf</tissue>
    </source>
</reference>
<dbReference type="SUPFAM" id="SSF56672">
    <property type="entry name" value="DNA/RNA polymerases"/>
    <property type="match status" value="1"/>
</dbReference>
<proteinExistence type="predicted"/>
<feature type="domain" description="Reverse transcriptase RNase H-like" evidence="7">
    <location>
        <begin position="68"/>
        <end position="126"/>
    </location>
</feature>
<keyword evidence="5" id="KW-0378">Hydrolase</keyword>
<evidence type="ECO:0000256" key="5">
    <source>
        <dbReference type="ARBA" id="ARBA00022801"/>
    </source>
</evidence>
<dbReference type="InterPro" id="IPR043502">
    <property type="entry name" value="DNA/RNA_pol_sf"/>
</dbReference>
<evidence type="ECO:0008006" key="11">
    <source>
        <dbReference type="Google" id="ProtNLM"/>
    </source>
</evidence>
<evidence type="ECO:0000256" key="2">
    <source>
        <dbReference type="ARBA" id="ARBA00022695"/>
    </source>
</evidence>
<keyword evidence="3" id="KW-0540">Nuclease</keyword>
<comment type="caution">
    <text evidence="9">The sequence shown here is derived from an EMBL/GenBank/DDBJ whole genome shotgun (WGS) entry which is preliminary data.</text>
</comment>
<keyword evidence="6" id="KW-0695">RNA-directed DNA polymerase</keyword>
<dbReference type="GO" id="GO:0016787">
    <property type="term" value="F:hydrolase activity"/>
    <property type="evidence" value="ECO:0007669"/>
    <property type="project" value="UniProtKB-KW"/>
</dbReference>
<dbReference type="Proteomes" id="UP000813462">
    <property type="component" value="Unassembled WGS sequence"/>
</dbReference>
<feature type="domain" description="Tf2-1-like SH3-like" evidence="8">
    <location>
        <begin position="148"/>
        <end position="197"/>
    </location>
</feature>
<evidence type="ECO:0000313" key="9">
    <source>
        <dbReference type="EMBL" id="KAH7518598.1"/>
    </source>
</evidence>
<protein>
    <recommendedName>
        <fullName evidence="11">Reverse transcriptase RNase H-like domain-containing protein</fullName>
    </recommendedName>
</protein>
<evidence type="ECO:0000256" key="4">
    <source>
        <dbReference type="ARBA" id="ARBA00022759"/>
    </source>
</evidence>
<evidence type="ECO:0000259" key="8">
    <source>
        <dbReference type="Pfam" id="PF24626"/>
    </source>
</evidence>
<dbReference type="EMBL" id="JAEACU010000009">
    <property type="protein sequence ID" value="KAH7518598.1"/>
    <property type="molecule type" value="Genomic_DNA"/>
</dbReference>
<evidence type="ECO:0000256" key="6">
    <source>
        <dbReference type="ARBA" id="ARBA00022918"/>
    </source>
</evidence>
<evidence type="ECO:0000256" key="3">
    <source>
        <dbReference type="ARBA" id="ARBA00022722"/>
    </source>
</evidence>
<keyword evidence="2" id="KW-0548">Nucleotidyltransferase</keyword>
<dbReference type="AlphaFoldDB" id="A0A978UUP8"/>
<dbReference type="InterPro" id="IPR050951">
    <property type="entry name" value="Retrovirus_Pol_polyprotein"/>
</dbReference>
<evidence type="ECO:0000259" key="7">
    <source>
        <dbReference type="Pfam" id="PF17917"/>
    </source>
</evidence>
<keyword evidence="1" id="KW-0808">Transferase</keyword>
<name>A0A978UUP8_ZIZJJ</name>
<dbReference type="InterPro" id="IPR056924">
    <property type="entry name" value="SH3_Tf2-1"/>
</dbReference>
<keyword evidence="4" id="KW-0255">Endonuclease</keyword>
<dbReference type="GO" id="GO:0004519">
    <property type="term" value="F:endonuclease activity"/>
    <property type="evidence" value="ECO:0007669"/>
    <property type="project" value="UniProtKB-KW"/>
</dbReference>
<organism evidence="9 10">
    <name type="scientific">Ziziphus jujuba var. spinosa</name>
    <dbReference type="NCBI Taxonomy" id="714518"/>
    <lineage>
        <taxon>Eukaryota</taxon>
        <taxon>Viridiplantae</taxon>
        <taxon>Streptophyta</taxon>
        <taxon>Embryophyta</taxon>
        <taxon>Tracheophyta</taxon>
        <taxon>Spermatophyta</taxon>
        <taxon>Magnoliopsida</taxon>
        <taxon>eudicotyledons</taxon>
        <taxon>Gunneridae</taxon>
        <taxon>Pentapetalae</taxon>
        <taxon>rosids</taxon>
        <taxon>fabids</taxon>
        <taxon>Rosales</taxon>
        <taxon>Rhamnaceae</taxon>
        <taxon>Paliureae</taxon>
        <taxon>Ziziphus</taxon>
    </lineage>
</organism>
<evidence type="ECO:0000256" key="1">
    <source>
        <dbReference type="ARBA" id="ARBA00022679"/>
    </source>
</evidence>